<dbReference type="Pfam" id="PF00378">
    <property type="entry name" value="ECH_1"/>
    <property type="match status" value="1"/>
</dbReference>
<dbReference type="GO" id="GO:0003824">
    <property type="term" value="F:catalytic activity"/>
    <property type="evidence" value="ECO:0007669"/>
    <property type="project" value="InterPro"/>
</dbReference>
<comment type="similarity">
    <text evidence="1 2">Belongs to the enoyl-CoA hydratase/isomerase family.</text>
</comment>
<dbReference type="PROSITE" id="PS00166">
    <property type="entry name" value="ENOYL_COA_HYDRATASE"/>
    <property type="match status" value="1"/>
</dbReference>
<reference evidence="3 4" key="1">
    <citation type="submission" date="2015-09" db="EMBL/GenBank/DDBJ databases">
        <title>Heavy metals and arsenic resistance mechanisms in polyextremophilic archaea of the family Ferroplasmaceae.</title>
        <authorList>
            <person name="Bulaev A.G."/>
            <person name="Kanygina A.V."/>
        </authorList>
    </citation>
    <scope>NUCLEOTIDE SEQUENCE [LARGE SCALE GENOMIC DNA]</scope>
    <source>
        <strain evidence="3 4">BH2</strain>
    </source>
</reference>
<dbReference type="InParanoid" id="A0A0Q0VNM5"/>
<dbReference type="AlphaFoldDB" id="A0A0Q0VNM5"/>
<evidence type="ECO:0008006" key="5">
    <source>
        <dbReference type="Google" id="ProtNLM"/>
    </source>
</evidence>
<protein>
    <recommendedName>
        <fullName evidence="5">Enoyl-CoA hydratase</fullName>
    </recommendedName>
</protein>
<gene>
    <name evidence="3" type="ORF">AOG55_07810</name>
</gene>
<dbReference type="PANTHER" id="PTHR11941:SF54">
    <property type="entry name" value="ENOYL-COA HYDRATASE, MITOCHONDRIAL"/>
    <property type="match status" value="1"/>
</dbReference>
<dbReference type="EMBL" id="LKBH01000184">
    <property type="protein sequence ID" value="KQB35104.1"/>
    <property type="molecule type" value="Genomic_DNA"/>
</dbReference>
<name>A0A0Q0VNM5_9ARCH</name>
<comment type="caution">
    <text evidence="3">The sequence shown here is derived from an EMBL/GenBank/DDBJ whole genome shotgun (WGS) entry which is preliminary data.</text>
</comment>
<dbReference type="CDD" id="cd06558">
    <property type="entry name" value="crotonase-like"/>
    <property type="match status" value="1"/>
</dbReference>
<dbReference type="Gene3D" id="3.90.226.10">
    <property type="entry name" value="2-enoyl-CoA Hydratase, Chain A, domain 1"/>
    <property type="match status" value="1"/>
</dbReference>
<evidence type="ECO:0000256" key="1">
    <source>
        <dbReference type="ARBA" id="ARBA00005254"/>
    </source>
</evidence>
<dbReference type="Proteomes" id="UP000050301">
    <property type="component" value="Unassembled WGS sequence"/>
</dbReference>
<accession>A0A0Q0VNM5</accession>
<evidence type="ECO:0000313" key="4">
    <source>
        <dbReference type="Proteomes" id="UP000050301"/>
    </source>
</evidence>
<organism evidence="3 4">
    <name type="scientific">Acidiplasma cupricumulans</name>
    <dbReference type="NCBI Taxonomy" id="312540"/>
    <lineage>
        <taxon>Archaea</taxon>
        <taxon>Methanobacteriati</taxon>
        <taxon>Thermoplasmatota</taxon>
        <taxon>Thermoplasmata</taxon>
        <taxon>Thermoplasmatales</taxon>
        <taxon>Ferroplasmaceae</taxon>
        <taxon>Acidiplasma</taxon>
    </lineage>
</organism>
<dbReference type="SUPFAM" id="SSF52096">
    <property type="entry name" value="ClpP/crotonase"/>
    <property type="match status" value="1"/>
</dbReference>
<dbReference type="FunCoup" id="A0A0Q0VNM5">
    <property type="interactions" value="194"/>
</dbReference>
<evidence type="ECO:0000313" key="3">
    <source>
        <dbReference type="EMBL" id="KQB35104.1"/>
    </source>
</evidence>
<dbReference type="PANTHER" id="PTHR11941">
    <property type="entry name" value="ENOYL-COA HYDRATASE-RELATED"/>
    <property type="match status" value="1"/>
</dbReference>
<sequence>MYNNIDLVSGDVSIIYFKREEKLNTLTLDMVNDIKNAMEEVKDTARCVIIEGKRNFSAGADIKQFRDLNPIDAYSFHRKLNELAFYFRDYNVPVISVLNGYVLGGGLELSLSTDIRVCSKNAQLGQPEINIGVNAGAGGNVILPHVIGRNRALYMILTGEKIDAQTAYNFGLVDIISDDPHNEALRIASMIAKKPIETVIFAKRAVNKSFMNSINIDMDYEASLFGLLFSSGETRKKINEFFNKK</sequence>
<dbReference type="GO" id="GO:0006635">
    <property type="term" value="P:fatty acid beta-oxidation"/>
    <property type="evidence" value="ECO:0007669"/>
    <property type="project" value="TreeGrafter"/>
</dbReference>
<keyword evidence="4" id="KW-1185">Reference proteome</keyword>
<proteinExistence type="inferred from homology"/>
<evidence type="ECO:0000256" key="2">
    <source>
        <dbReference type="RuleBase" id="RU003707"/>
    </source>
</evidence>
<dbReference type="InterPro" id="IPR001753">
    <property type="entry name" value="Enoyl-CoA_hydra/iso"/>
</dbReference>
<dbReference type="InterPro" id="IPR018376">
    <property type="entry name" value="Enoyl-CoA_hyd/isom_CS"/>
</dbReference>
<dbReference type="InterPro" id="IPR029045">
    <property type="entry name" value="ClpP/crotonase-like_dom_sf"/>
</dbReference>
<dbReference type="RefSeq" id="WP_055041004.1">
    <property type="nucleotide sequence ID" value="NZ_LKBH01000184.1"/>
</dbReference>